<evidence type="ECO:0000256" key="8">
    <source>
        <dbReference type="ARBA" id="ARBA00022833"/>
    </source>
</evidence>
<keyword evidence="14" id="KW-1185">Reference proteome</keyword>
<evidence type="ECO:0000259" key="12">
    <source>
        <dbReference type="PROSITE" id="PS51044"/>
    </source>
</evidence>
<dbReference type="Pfam" id="PF11789">
    <property type="entry name" value="zf-Nse"/>
    <property type="match status" value="1"/>
</dbReference>
<sequence>MPAASKSRLRRTRRAPSSDHIEEEDVPSQQRADDVDNEDSEVDVQPVRKATVKKEKKHKINHAAAEAPVAGPSKANNDNDDEDEDVDDGRIDLENFRDQPLDKKDGAKLHGIAQDWEMIRKQIHQSSFRLVKDVAISLADVMEVGESGEALGEVDSIMKKLLDIDQEMRSHEETLSNLHQALMRGEVVEDVLETYENEVKRRVGEHENKTTRQKYASNDVYVEFKQGIYEVQNPGEMIPPINDLVPKENGDPSDDEDELEVGGVTQDYKCPITLVILEEPMTSTLCGHSYSRAAIQEFLRAGRTGQLCPASGCNKRITMDQLRVDKELEKRIKIAMRRLRQREESEEDDDEVIE</sequence>
<proteinExistence type="inferred from homology"/>
<evidence type="ECO:0000256" key="11">
    <source>
        <dbReference type="SAM" id="MobiDB-lite"/>
    </source>
</evidence>
<keyword evidence="9" id="KW-0539">Nucleus</keyword>
<evidence type="ECO:0000256" key="5">
    <source>
        <dbReference type="ARBA" id="ARBA00022723"/>
    </source>
</evidence>
<comment type="caution">
    <text evidence="13">The sequence shown here is derived from an EMBL/GenBank/DDBJ whole genome shotgun (WGS) entry which is preliminary data.</text>
</comment>
<name>A0AAD4GGW8_BOLED</name>
<dbReference type="GO" id="GO:0008270">
    <property type="term" value="F:zinc ion binding"/>
    <property type="evidence" value="ECO:0007669"/>
    <property type="project" value="UniProtKB-KW"/>
</dbReference>
<evidence type="ECO:0000256" key="6">
    <source>
        <dbReference type="ARBA" id="ARBA00022771"/>
    </source>
</evidence>
<feature type="domain" description="SP-RING-type" evidence="12">
    <location>
        <begin position="255"/>
        <end position="337"/>
    </location>
</feature>
<evidence type="ECO:0000256" key="7">
    <source>
        <dbReference type="ARBA" id="ARBA00022786"/>
    </source>
</evidence>
<feature type="compositionally biased region" description="Basic residues" evidence="11">
    <location>
        <begin position="50"/>
        <end position="61"/>
    </location>
</feature>
<dbReference type="GO" id="GO:0061665">
    <property type="term" value="F:SUMO ligase activity"/>
    <property type="evidence" value="ECO:0007669"/>
    <property type="project" value="TreeGrafter"/>
</dbReference>
<keyword evidence="8" id="KW-0862">Zinc</keyword>
<dbReference type="EMBL" id="WHUW01000008">
    <property type="protein sequence ID" value="KAF8443072.1"/>
    <property type="molecule type" value="Genomic_DNA"/>
</dbReference>
<dbReference type="SUPFAM" id="SSF57850">
    <property type="entry name" value="RING/U-box"/>
    <property type="match status" value="1"/>
</dbReference>
<feature type="region of interest" description="Disordered" evidence="11">
    <location>
        <begin position="1"/>
        <end position="88"/>
    </location>
</feature>
<evidence type="ECO:0000256" key="3">
    <source>
        <dbReference type="ARBA" id="ARBA00008212"/>
    </source>
</evidence>
<evidence type="ECO:0000256" key="9">
    <source>
        <dbReference type="ARBA" id="ARBA00023242"/>
    </source>
</evidence>
<dbReference type="AlphaFoldDB" id="A0AAD4GGW8"/>
<dbReference type="CDD" id="cd16651">
    <property type="entry name" value="SPL-RING_NSE2"/>
    <property type="match status" value="1"/>
</dbReference>
<comment type="subcellular location">
    <subcellularLocation>
        <location evidence="1">Nucleus</location>
    </subcellularLocation>
</comment>
<dbReference type="Proteomes" id="UP001194468">
    <property type="component" value="Unassembled WGS sequence"/>
</dbReference>
<keyword evidence="4" id="KW-0808">Transferase</keyword>
<comment type="pathway">
    <text evidence="2">Protein modification; protein sumoylation.</text>
</comment>
<dbReference type="GO" id="GO:0016925">
    <property type="term" value="P:protein sumoylation"/>
    <property type="evidence" value="ECO:0007669"/>
    <property type="project" value="TreeGrafter"/>
</dbReference>
<evidence type="ECO:0000256" key="1">
    <source>
        <dbReference type="ARBA" id="ARBA00004123"/>
    </source>
</evidence>
<evidence type="ECO:0000313" key="14">
    <source>
        <dbReference type="Proteomes" id="UP001194468"/>
    </source>
</evidence>
<dbReference type="PANTHER" id="PTHR21330">
    <property type="entry name" value="E3 SUMO-PROTEIN LIGASE NSE2"/>
    <property type="match status" value="1"/>
</dbReference>
<dbReference type="InterPro" id="IPR004181">
    <property type="entry name" value="Znf_MIZ"/>
</dbReference>
<dbReference type="InterPro" id="IPR013083">
    <property type="entry name" value="Znf_RING/FYVE/PHD"/>
</dbReference>
<dbReference type="GO" id="GO:0030915">
    <property type="term" value="C:Smc5-Smc6 complex"/>
    <property type="evidence" value="ECO:0007669"/>
    <property type="project" value="InterPro"/>
</dbReference>
<dbReference type="PROSITE" id="PS51044">
    <property type="entry name" value="ZF_SP_RING"/>
    <property type="match status" value="1"/>
</dbReference>
<keyword evidence="6 10" id="KW-0863">Zinc-finger</keyword>
<comment type="similarity">
    <text evidence="3">Belongs to the NSE2 family.</text>
</comment>
<evidence type="ECO:0000256" key="2">
    <source>
        <dbReference type="ARBA" id="ARBA00004718"/>
    </source>
</evidence>
<dbReference type="GO" id="GO:0000724">
    <property type="term" value="P:double-strand break repair via homologous recombination"/>
    <property type="evidence" value="ECO:0007669"/>
    <property type="project" value="InterPro"/>
</dbReference>
<evidence type="ECO:0000313" key="13">
    <source>
        <dbReference type="EMBL" id="KAF8443072.1"/>
    </source>
</evidence>
<protein>
    <recommendedName>
        <fullName evidence="12">SP-RING-type domain-containing protein</fullName>
    </recommendedName>
</protein>
<reference evidence="13" key="1">
    <citation type="submission" date="2019-10" db="EMBL/GenBank/DDBJ databases">
        <authorList>
            <consortium name="DOE Joint Genome Institute"/>
            <person name="Kuo A."/>
            <person name="Miyauchi S."/>
            <person name="Kiss E."/>
            <person name="Drula E."/>
            <person name="Kohler A."/>
            <person name="Sanchez-Garcia M."/>
            <person name="Andreopoulos B."/>
            <person name="Barry K.W."/>
            <person name="Bonito G."/>
            <person name="Buee M."/>
            <person name="Carver A."/>
            <person name="Chen C."/>
            <person name="Cichocki N."/>
            <person name="Clum A."/>
            <person name="Culley D."/>
            <person name="Crous P.W."/>
            <person name="Fauchery L."/>
            <person name="Girlanda M."/>
            <person name="Hayes R."/>
            <person name="Keri Z."/>
            <person name="LaButti K."/>
            <person name="Lipzen A."/>
            <person name="Lombard V."/>
            <person name="Magnuson J."/>
            <person name="Maillard F."/>
            <person name="Morin E."/>
            <person name="Murat C."/>
            <person name="Nolan M."/>
            <person name="Ohm R."/>
            <person name="Pangilinan J."/>
            <person name="Pereira M."/>
            <person name="Perotto S."/>
            <person name="Peter M."/>
            <person name="Riley R."/>
            <person name="Sitrit Y."/>
            <person name="Stielow B."/>
            <person name="Szollosi G."/>
            <person name="Zifcakova L."/>
            <person name="Stursova M."/>
            <person name="Spatafora J.W."/>
            <person name="Tedersoo L."/>
            <person name="Vaario L.-M."/>
            <person name="Yamada A."/>
            <person name="Yan M."/>
            <person name="Wang P."/>
            <person name="Xu J."/>
            <person name="Bruns T."/>
            <person name="Baldrian P."/>
            <person name="Vilgalys R."/>
            <person name="Henrissat B."/>
            <person name="Grigoriev I.V."/>
            <person name="Hibbett D."/>
            <person name="Nagy L.G."/>
            <person name="Martin F.M."/>
        </authorList>
    </citation>
    <scope>NUCLEOTIDE SEQUENCE</scope>
    <source>
        <strain evidence="13">BED1</strain>
    </source>
</reference>
<evidence type="ECO:0000256" key="10">
    <source>
        <dbReference type="PROSITE-ProRule" id="PRU00452"/>
    </source>
</evidence>
<keyword evidence="7" id="KW-0833">Ubl conjugation pathway</keyword>
<feature type="compositionally biased region" description="Acidic residues" evidence="11">
    <location>
        <begin position="78"/>
        <end position="87"/>
    </location>
</feature>
<keyword evidence="5" id="KW-0479">Metal-binding</keyword>
<organism evidence="13 14">
    <name type="scientific">Boletus edulis BED1</name>
    <dbReference type="NCBI Taxonomy" id="1328754"/>
    <lineage>
        <taxon>Eukaryota</taxon>
        <taxon>Fungi</taxon>
        <taxon>Dikarya</taxon>
        <taxon>Basidiomycota</taxon>
        <taxon>Agaricomycotina</taxon>
        <taxon>Agaricomycetes</taxon>
        <taxon>Agaricomycetidae</taxon>
        <taxon>Boletales</taxon>
        <taxon>Boletineae</taxon>
        <taxon>Boletaceae</taxon>
        <taxon>Boletoideae</taxon>
        <taxon>Boletus</taxon>
    </lineage>
</organism>
<dbReference type="InterPro" id="IPR026846">
    <property type="entry name" value="Nse2(Mms21)"/>
</dbReference>
<dbReference type="GO" id="GO:0005634">
    <property type="term" value="C:nucleus"/>
    <property type="evidence" value="ECO:0007669"/>
    <property type="project" value="UniProtKB-SubCell"/>
</dbReference>
<gene>
    <name evidence="13" type="ORF">L210DRAFT_3397200</name>
</gene>
<dbReference type="Gene3D" id="3.30.40.10">
    <property type="entry name" value="Zinc/RING finger domain, C3HC4 (zinc finger)"/>
    <property type="match status" value="1"/>
</dbReference>
<dbReference type="PANTHER" id="PTHR21330:SF1">
    <property type="entry name" value="E3 SUMO-PROTEIN LIGASE NSE2"/>
    <property type="match status" value="1"/>
</dbReference>
<reference evidence="13" key="2">
    <citation type="journal article" date="2020" name="Nat. Commun.">
        <title>Large-scale genome sequencing of mycorrhizal fungi provides insights into the early evolution of symbiotic traits.</title>
        <authorList>
            <person name="Miyauchi S."/>
            <person name="Kiss E."/>
            <person name="Kuo A."/>
            <person name="Drula E."/>
            <person name="Kohler A."/>
            <person name="Sanchez-Garcia M."/>
            <person name="Morin E."/>
            <person name="Andreopoulos B."/>
            <person name="Barry K.W."/>
            <person name="Bonito G."/>
            <person name="Buee M."/>
            <person name="Carver A."/>
            <person name="Chen C."/>
            <person name="Cichocki N."/>
            <person name="Clum A."/>
            <person name="Culley D."/>
            <person name="Crous P.W."/>
            <person name="Fauchery L."/>
            <person name="Girlanda M."/>
            <person name="Hayes R.D."/>
            <person name="Keri Z."/>
            <person name="LaButti K."/>
            <person name="Lipzen A."/>
            <person name="Lombard V."/>
            <person name="Magnuson J."/>
            <person name="Maillard F."/>
            <person name="Murat C."/>
            <person name="Nolan M."/>
            <person name="Ohm R.A."/>
            <person name="Pangilinan J."/>
            <person name="Pereira M.F."/>
            <person name="Perotto S."/>
            <person name="Peter M."/>
            <person name="Pfister S."/>
            <person name="Riley R."/>
            <person name="Sitrit Y."/>
            <person name="Stielow J.B."/>
            <person name="Szollosi G."/>
            <person name="Zifcakova L."/>
            <person name="Stursova M."/>
            <person name="Spatafora J.W."/>
            <person name="Tedersoo L."/>
            <person name="Vaario L.M."/>
            <person name="Yamada A."/>
            <person name="Yan M."/>
            <person name="Wang P."/>
            <person name="Xu J."/>
            <person name="Bruns T."/>
            <person name="Baldrian P."/>
            <person name="Vilgalys R."/>
            <person name="Dunand C."/>
            <person name="Henrissat B."/>
            <person name="Grigoriev I.V."/>
            <person name="Hibbett D."/>
            <person name="Nagy L.G."/>
            <person name="Martin F.M."/>
        </authorList>
    </citation>
    <scope>NUCLEOTIDE SEQUENCE</scope>
    <source>
        <strain evidence="13">BED1</strain>
    </source>
</reference>
<evidence type="ECO:0000256" key="4">
    <source>
        <dbReference type="ARBA" id="ARBA00022679"/>
    </source>
</evidence>
<accession>A0AAD4GGW8</accession>